<evidence type="ECO:0000256" key="5">
    <source>
        <dbReference type="ARBA" id="ARBA00022643"/>
    </source>
</evidence>
<dbReference type="Pfam" id="PF00258">
    <property type="entry name" value="Flavodoxin_1"/>
    <property type="match status" value="3"/>
</dbReference>
<feature type="compositionally biased region" description="Polar residues" evidence="13">
    <location>
        <begin position="635"/>
        <end position="684"/>
    </location>
</feature>
<dbReference type="Pfam" id="PF00667">
    <property type="entry name" value="FAD_binding_1"/>
    <property type="match status" value="1"/>
</dbReference>
<evidence type="ECO:0000256" key="13">
    <source>
        <dbReference type="SAM" id="MobiDB-lite"/>
    </source>
</evidence>
<dbReference type="InterPro" id="IPR003097">
    <property type="entry name" value="CysJ-like_FAD-binding"/>
</dbReference>
<dbReference type="SUPFAM" id="SSF52343">
    <property type="entry name" value="Ferredoxin reductase-like, C-terminal NADP-linked domain"/>
    <property type="match status" value="1"/>
</dbReference>
<comment type="cofactor">
    <cofactor evidence="2">
        <name>FAD</name>
        <dbReference type="ChEBI" id="CHEBI:57692"/>
    </cofactor>
</comment>
<evidence type="ECO:0000256" key="8">
    <source>
        <dbReference type="ARBA" id="ARBA00022857"/>
    </source>
</evidence>
<feature type="compositionally biased region" description="Polar residues" evidence="13">
    <location>
        <begin position="165"/>
        <end position="176"/>
    </location>
</feature>
<dbReference type="Gene3D" id="2.40.30.10">
    <property type="entry name" value="Translation factors"/>
    <property type="match status" value="1"/>
</dbReference>
<dbReference type="PANTHER" id="PTHR19384:SF84">
    <property type="entry name" value="METHIONINE SYNTHASE REDUCTASE"/>
    <property type="match status" value="1"/>
</dbReference>
<dbReference type="InterPro" id="IPR023173">
    <property type="entry name" value="NADPH_Cyt_P450_Rdtase_alpha"/>
</dbReference>
<feature type="region of interest" description="Disordered" evidence="13">
    <location>
        <begin position="161"/>
        <end position="249"/>
    </location>
</feature>
<dbReference type="EC" id="1.16.1.8" evidence="11"/>
<feature type="domain" description="Flavodoxin-like" evidence="14">
    <location>
        <begin position="477"/>
        <end position="619"/>
    </location>
</feature>
<dbReference type="Gene3D" id="1.20.990.10">
    <property type="entry name" value="NADPH-cytochrome p450 Reductase, Chain A, domain 3"/>
    <property type="match status" value="1"/>
</dbReference>
<evidence type="ECO:0000256" key="9">
    <source>
        <dbReference type="ARBA" id="ARBA00023002"/>
    </source>
</evidence>
<dbReference type="Proteomes" id="UP000241890">
    <property type="component" value="Unassembled WGS sequence"/>
</dbReference>
<dbReference type="PROSITE" id="PS51384">
    <property type="entry name" value="FAD_FR"/>
    <property type="match status" value="1"/>
</dbReference>
<keyword evidence="5" id="KW-0288">FMN</keyword>
<dbReference type="InterPro" id="IPR001094">
    <property type="entry name" value="Flavdoxin-like"/>
</dbReference>
<accession>A0A2R5G9F5</accession>
<dbReference type="PRINTS" id="PR00369">
    <property type="entry name" value="FLAVODOXIN"/>
</dbReference>
<dbReference type="EMBL" id="BEYU01000034">
    <property type="protein sequence ID" value="GBG27660.1"/>
    <property type="molecule type" value="Genomic_DNA"/>
</dbReference>
<evidence type="ECO:0000256" key="3">
    <source>
        <dbReference type="ARBA" id="ARBA00022605"/>
    </source>
</evidence>
<keyword evidence="6" id="KW-0949">S-adenosyl-L-methionine</keyword>
<proteinExistence type="predicted"/>
<sequence>MSDKTNVLILYGSETGNAESIAEGLYEASGENGFAGVLAPLDDYKKVGFESASLVLIVTSTTGNGEPPRNADKFYRFLRRRSHPDGFLADKSFAVLGLGDTNYDQFCWVAKRVDARMEQLGAKRILPLACADEGTDLEKTVEPWRLGIWDVLRAYLAEGPAPVDNGNNNANVSQEDAGNASGEPSGASRAEESARAKAPKGSPSAPTASPTPTSESSQLPVASASAAQTATPRGEDSAETSHGPTKDMLIMYGSETGNAEAIATDLHGKASAHGFNSRLAEMNAFKECKLVEQELALFVVSTTGNGEPPRNADACWRFLRRRTQPQDLLQGMQYAVLALGDTNYDQFCHAGKRVDKRLAELGAARILNVACADEGTGLEQVVEPWKVNIWEALAAKVSGAKAGPADENLSRQSIAEDSTQAAASSEASPTVSHAESKEPAKSIGVEQENNFRGASSTTKADAKTATTVEPGRFRNEVFVMYGSETGNGEAIAERVFEQLNAAQTPAKLAPMNDYKKVGLLDAREAIFIVSSTGNGDPPRNAESMMRFIRRRSHPENLLQHLRYAILALGDTNYDNFCATGASLERRLTQLGATRWLDMVRADEAVGLDEFVEPWIEKVLSRSGPSDGGSKKEEPASNSLASSTRLASGSSKATSVQKSTSETKTLADTNPTHDASTGSAARSTIVQPTGLPVKLAAASPKPVAVTTTKLKSATPSQSGADTTTTGWREAGPPMTFEDVCSLCSVEELEKNTVRPGNLDACLARVRVVSSEPTRKNSVSSLGSGSSATSGQIADTGGANENRPRIRSFASMDSPGSVAGSSASNPIDADLVEAEYMSKGEDVKRVLRVSLELKFPEFPAQWSPGDALGVICPNPDVLVSKVLGRLGLDGKTQVEVTTRARGPAGSAATAGASQAQERPLFSNLDPVTSVEQIFTWGVDMTSTPRKSFFRMLSEHCSDPLDRARLRYLSSLKGRSVFVKLIEAQQLTLLEVLELFPSCSPPLESLLHGLPKLAPRFYSVANSPLGSQGYRRVTLAMTVVETEMLGRDGRQRVVHGLCTSWMEGLARKLSQQRQGQGQGGAGGATALPGARPTRALDAVLRKVGRAPPARPNLPPPPPRVQVFFRSSSAFHLPGNVEIPLIMIGPGTGVAPFVGFIEHRRHLKTAQVAVKGDLYEGHWRGGHAVHAEDLAATLEFEPEQQLKAEVEPSHLYYGCRYEDRDFLFKDFLEREAKAGDVLGCLRCAFSREGADKVYVQHLLRADGAAVAERILRREGFIYVCGDGMAMAKDVHQALIDILVQHGRLSKVEAQAKLEELAQRGRYKRDIWS</sequence>
<evidence type="ECO:0000256" key="11">
    <source>
        <dbReference type="ARBA" id="ARBA00039088"/>
    </source>
</evidence>
<dbReference type="OrthoDB" id="1856718at2759"/>
<dbReference type="FunFam" id="3.40.50.360:FF:000059">
    <property type="entry name" value="5-methyltetrahydrofolate-homocysteine methyltransferase reductase"/>
    <property type="match status" value="2"/>
</dbReference>
<dbReference type="GO" id="GO:0009086">
    <property type="term" value="P:methionine biosynthetic process"/>
    <property type="evidence" value="ECO:0007669"/>
    <property type="project" value="UniProtKB-KW"/>
</dbReference>
<feature type="domain" description="Flavodoxin-like" evidence="14">
    <location>
        <begin position="248"/>
        <end position="390"/>
    </location>
</feature>
<dbReference type="InterPro" id="IPR008254">
    <property type="entry name" value="Flavodoxin/NO_synth"/>
</dbReference>
<evidence type="ECO:0000256" key="2">
    <source>
        <dbReference type="ARBA" id="ARBA00001974"/>
    </source>
</evidence>
<dbReference type="FunFam" id="1.20.990.10:FF:000007">
    <property type="entry name" value="Methionine synthase reductase"/>
    <property type="match status" value="1"/>
</dbReference>
<keyword evidence="3" id="KW-0028">Amino-acid biosynthesis</keyword>
<feature type="region of interest" description="Disordered" evidence="13">
    <location>
        <begin position="401"/>
        <end position="468"/>
    </location>
</feature>
<dbReference type="Gene3D" id="3.40.50.360">
    <property type="match status" value="3"/>
</dbReference>
<dbReference type="InParanoid" id="A0A2R5G9F5"/>
<evidence type="ECO:0000259" key="15">
    <source>
        <dbReference type="PROSITE" id="PS51384"/>
    </source>
</evidence>
<dbReference type="GO" id="GO:0005829">
    <property type="term" value="C:cytosol"/>
    <property type="evidence" value="ECO:0007669"/>
    <property type="project" value="TreeGrafter"/>
</dbReference>
<feature type="compositionally biased region" description="Polar residues" evidence="13">
    <location>
        <begin position="410"/>
        <end position="433"/>
    </location>
</feature>
<comment type="cofactor">
    <cofactor evidence="1">
        <name>FMN</name>
        <dbReference type="ChEBI" id="CHEBI:58210"/>
    </cofactor>
</comment>
<keyword evidence="7" id="KW-0274">FAD</keyword>
<feature type="compositionally biased region" description="Low complexity" evidence="13">
    <location>
        <begin position="454"/>
        <end position="467"/>
    </location>
</feature>
<dbReference type="InterPro" id="IPR017938">
    <property type="entry name" value="Riboflavin_synthase-like_b-brl"/>
</dbReference>
<feature type="region of interest" description="Disordered" evidence="13">
    <location>
        <begin position="706"/>
        <end position="731"/>
    </location>
</feature>
<dbReference type="SUPFAM" id="SSF63380">
    <property type="entry name" value="Riboflavin synthase domain-like"/>
    <property type="match status" value="1"/>
</dbReference>
<gene>
    <name evidence="16" type="ORF">FCC1311_038832</name>
</gene>
<dbReference type="GO" id="GO:0050667">
    <property type="term" value="P:homocysteine metabolic process"/>
    <property type="evidence" value="ECO:0007669"/>
    <property type="project" value="TreeGrafter"/>
</dbReference>
<dbReference type="PROSITE" id="PS50902">
    <property type="entry name" value="FLAVODOXIN_LIKE"/>
    <property type="match status" value="3"/>
</dbReference>
<evidence type="ECO:0000256" key="6">
    <source>
        <dbReference type="ARBA" id="ARBA00022691"/>
    </source>
</evidence>
<name>A0A2R5G9F5_9STRA</name>
<dbReference type="GO" id="GO:0030586">
    <property type="term" value="F:[methionine synthase] reductase (NADPH) activity"/>
    <property type="evidence" value="ECO:0007669"/>
    <property type="project" value="UniProtKB-EC"/>
</dbReference>
<dbReference type="InterPro" id="IPR039261">
    <property type="entry name" value="FNR_nucleotide-bd"/>
</dbReference>
<dbReference type="PANTHER" id="PTHR19384">
    <property type="entry name" value="NITRIC OXIDE SYNTHASE-RELATED"/>
    <property type="match status" value="1"/>
</dbReference>
<evidence type="ECO:0000256" key="10">
    <source>
        <dbReference type="ARBA" id="ARBA00023167"/>
    </source>
</evidence>
<feature type="compositionally biased region" description="Low complexity" evidence="13">
    <location>
        <begin position="776"/>
        <end position="789"/>
    </location>
</feature>
<feature type="region of interest" description="Disordered" evidence="13">
    <location>
        <begin position="771"/>
        <end position="821"/>
    </location>
</feature>
<feature type="domain" description="FAD-binding FR-type" evidence="15">
    <location>
        <begin position="822"/>
        <end position="1130"/>
    </location>
</feature>
<keyword evidence="9" id="KW-0560">Oxidoreductase</keyword>
<comment type="caution">
    <text evidence="16">The sequence shown here is derived from an EMBL/GenBank/DDBJ whole genome shotgun (WGS) entry which is preliminary data.</text>
</comment>
<keyword evidence="8" id="KW-0521">NADP</keyword>
<evidence type="ECO:0000313" key="17">
    <source>
        <dbReference type="Proteomes" id="UP000241890"/>
    </source>
</evidence>
<feature type="compositionally biased region" description="Low complexity" evidence="13">
    <location>
        <begin position="199"/>
        <end position="217"/>
    </location>
</feature>
<protein>
    <recommendedName>
        <fullName evidence="12">Methionine synthase reductase</fullName>
        <ecNumber evidence="11">1.16.1.8</ecNumber>
    </recommendedName>
</protein>
<dbReference type="SUPFAM" id="SSF52218">
    <property type="entry name" value="Flavoproteins"/>
    <property type="match status" value="3"/>
</dbReference>
<evidence type="ECO:0000313" key="16">
    <source>
        <dbReference type="EMBL" id="GBG27660.1"/>
    </source>
</evidence>
<feature type="domain" description="Flavodoxin-like" evidence="14">
    <location>
        <begin position="7"/>
        <end position="149"/>
    </location>
</feature>
<feature type="region of interest" description="Disordered" evidence="13">
    <location>
        <begin position="621"/>
        <end position="684"/>
    </location>
</feature>
<dbReference type="InterPro" id="IPR017927">
    <property type="entry name" value="FAD-bd_FR_type"/>
</dbReference>
<dbReference type="GO" id="GO:0050660">
    <property type="term" value="F:flavin adenine dinucleotide binding"/>
    <property type="evidence" value="ECO:0007669"/>
    <property type="project" value="TreeGrafter"/>
</dbReference>
<evidence type="ECO:0000256" key="1">
    <source>
        <dbReference type="ARBA" id="ARBA00001917"/>
    </source>
</evidence>
<keyword evidence="17" id="KW-1185">Reference proteome</keyword>
<feature type="region of interest" description="Disordered" evidence="13">
    <location>
        <begin position="1066"/>
        <end position="1086"/>
    </location>
</feature>
<dbReference type="InterPro" id="IPR029039">
    <property type="entry name" value="Flavoprotein-like_sf"/>
</dbReference>
<dbReference type="Pfam" id="PF00175">
    <property type="entry name" value="NAD_binding_1"/>
    <property type="match status" value="1"/>
</dbReference>
<keyword evidence="4" id="KW-0285">Flavoprotein</keyword>
<feature type="compositionally biased region" description="Polar residues" evidence="13">
    <location>
        <begin position="706"/>
        <end position="725"/>
    </location>
</feature>
<dbReference type="Gene3D" id="3.40.50.80">
    <property type="entry name" value="Nucleotide-binding domain of ferredoxin-NADP reductase (FNR) module"/>
    <property type="match status" value="1"/>
</dbReference>
<evidence type="ECO:0000256" key="4">
    <source>
        <dbReference type="ARBA" id="ARBA00022630"/>
    </source>
</evidence>
<evidence type="ECO:0000256" key="7">
    <source>
        <dbReference type="ARBA" id="ARBA00022827"/>
    </source>
</evidence>
<dbReference type="GO" id="GO:0010181">
    <property type="term" value="F:FMN binding"/>
    <property type="evidence" value="ECO:0007669"/>
    <property type="project" value="InterPro"/>
</dbReference>
<dbReference type="InterPro" id="IPR001433">
    <property type="entry name" value="OxRdtase_FAD/NAD-bd"/>
</dbReference>
<organism evidence="16 17">
    <name type="scientific">Hondaea fermentalgiana</name>
    <dbReference type="NCBI Taxonomy" id="2315210"/>
    <lineage>
        <taxon>Eukaryota</taxon>
        <taxon>Sar</taxon>
        <taxon>Stramenopiles</taxon>
        <taxon>Bigyra</taxon>
        <taxon>Labyrinthulomycetes</taxon>
        <taxon>Thraustochytrida</taxon>
        <taxon>Thraustochytriidae</taxon>
        <taxon>Hondaea</taxon>
    </lineage>
</organism>
<keyword evidence="10" id="KW-0486">Methionine biosynthesis</keyword>
<evidence type="ECO:0000259" key="14">
    <source>
        <dbReference type="PROSITE" id="PS50902"/>
    </source>
</evidence>
<evidence type="ECO:0000256" key="12">
    <source>
        <dbReference type="ARBA" id="ARBA00040659"/>
    </source>
</evidence>
<reference evidence="16 17" key="1">
    <citation type="submission" date="2017-12" db="EMBL/GenBank/DDBJ databases">
        <title>Sequencing, de novo assembly and annotation of complete genome of a new Thraustochytrid species, strain FCC1311.</title>
        <authorList>
            <person name="Sedici K."/>
            <person name="Godart F."/>
            <person name="Aiese Cigliano R."/>
            <person name="Sanseverino W."/>
            <person name="Barakat M."/>
            <person name="Ortet P."/>
            <person name="Marechal E."/>
            <person name="Cagnac O."/>
            <person name="Amato A."/>
        </authorList>
    </citation>
    <scope>NUCLEOTIDE SEQUENCE [LARGE SCALE GENOMIC DNA]</scope>
</reference>